<dbReference type="NCBIfam" id="TIGR01720">
    <property type="entry name" value="NRPS-para261"/>
    <property type="match status" value="1"/>
</dbReference>
<dbReference type="Gene3D" id="3.30.300.30">
    <property type="match status" value="1"/>
</dbReference>
<dbReference type="InterPro" id="IPR020845">
    <property type="entry name" value="AMP-binding_CS"/>
</dbReference>
<dbReference type="FunFam" id="3.40.50.980:FF:000001">
    <property type="entry name" value="Non-ribosomal peptide synthetase"/>
    <property type="match status" value="1"/>
</dbReference>
<dbReference type="PANTHER" id="PTHR45527">
    <property type="entry name" value="NONRIBOSOMAL PEPTIDE SYNTHETASE"/>
    <property type="match status" value="1"/>
</dbReference>
<dbReference type="Gene3D" id="3.30.559.30">
    <property type="entry name" value="Nonribosomal peptide synthetase, condensation domain"/>
    <property type="match status" value="3"/>
</dbReference>
<protein>
    <submittedName>
        <fullName evidence="5">Nonribosomal peptide synthetase</fullName>
    </submittedName>
</protein>
<evidence type="ECO:0000256" key="2">
    <source>
        <dbReference type="ARBA" id="ARBA00022450"/>
    </source>
</evidence>
<dbReference type="CDD" id="cd19531">
    <property type="entry name" value="LCL_NRPS-like"/>
    <property type="match status" value="1"/>
</dbReference>
<dbReference type="PROSITE" id="PS00012">
    <property type="entry name" value="PHOSPHOPANTETHEINE"/>
    <property type="match status" value="2"/>
</dbReference>
<dbReference type="InterPro" id="IPR000873">
    <property type="entry name" value="AMP-dep_synth/lig_dom"/>
</dbReference>
<dbReference type="InterPro" id="IPR045851">
    <property type="entry name" value="AMP-bd_C_sf"/>
</dbReference>
<dbReference type="EMBL" id="AQGQ01000173">
    <property type="protein sequence ID" value="EOD53753.1"/>
    <property type="molecule type" value="Genomic_DNA"/>
</dbReference>
<dbReference type="CDD" id="cd05930">
    <property type="entry name" value="A_NRPS"/>
    <property type="match status" value="1"/>
</dbReference>
<dbReference type="GO" id="GO:0031177">
    <property type="term" value="F:phosphopantetheine binding"/>
    <property type="evidence" value="ECO:0007669"/>
    <property type="project" value="InterPro"/>
</dbReference>
<evidence type="ECO:0000313" key="5">
    <source>
        <dbReference type="EMBL" id="EOD53753.1"/>
    </source>
</evidence>
<dbReference type="Pfam" id="PF00550">
    <property type="entry name" value="PP-binding"/>
    <property type="match status" value="2"/>
</dbReference>
<name>R1F194_9GAMM</name>
<dbReference type="Pfam" id="PF00501">
    <property type="entry name" value="AMP-binding"/>
    <property type="match status" value="1"/>
</dbReference>
<dbReference type="PANTHER" id="PTHR45527:SF1">
    <property type="entry name" value="FATTY ACID SYNTHASE"/>
    <property type="match status" value="1"/>
</dbReference>
<keyword evidence="3" id="KW-0597">Phosphoprotein</keyword>
<dbReference type="InterPro" id="IPR041464">
    <property type="entry name" value="TubC_N"/>
</dbReference>
<dbReference type="Proteomes" id="UP000013526">
    <property type="component" value="Unassembled WGS sequence"/>
</dbReference>
<dbReference type="InterPro" id="IPR009081">
    <property type="entry name" value="PP-bd_ACP"/>
</dbReference>
<dbReference type="InterPro" id="IPR036736">
    <property type="entry name" value="ACP-like_sf"/>
</dbReference>
<dbReference type="NCBIfam" id="TIGR01733">
    <property type="entry name" value="AA-adenyl-dom"/>
    <property type="match status" value="1"/>
</dbReference>
<comment type="caution">
    <text evidence="5">The sequence shown here is derived from an EMBL/GenBank/DDBJ whole genome shotgun (WGS) entry which is preliminary data.</text>
</comment>
<evidence type="ECO:0000259" key="4">
    <source>
        <dbReference type="PROSITE" id="PS50075"/>
    </source>
</evidence>
<accession>R1F194</accession>
<organism evidence="5 6">
    <name type="scientific">Aeromonas molluscorum 848</name>
    <dbReference type="NCBI Taxonomy" id="1268236"/>
    <lineage>
        <taxon>Bacteria</taxon>
        <taxon>Pseudomonadati</taxon>
        <taxon>Pseudomonadota</taxon>
        <taxon>Gammaproteobacteria</taxon>
        <taxon>Aeromonadales</taxon>
        <taxon>Aeromonadaceae</taxon>
        <taxon>Aeromonas</taxon>
    </lineage>
</organism>
<dbReference type="Pfam" id="PF18563">
    <property type="entry name" value="TubC_N"/>
    <property type="match status" value="1"/>
</dbReference>
<dbReference type="RefSeq" id="WP_005907825.1">
    <property type="nucleotide sequence ID" value="NZ_AQGQ01000173.1"/>
</dbReference>
<dbReference type="Gene3D" id="1.10.10.1830">
    <property type="entry name" value="Non-ribosomal peptide synthase, adenylation domain"/>
    <property type="match status" value="1"/>
</dbReference>
<dbReference type="InterPro" id="IPR010060">
    <property type="entry name" value="NRPS_synth"/>
</dbReference>
<dbReference type="Gene3D" id="3.30.559.10">
    <property type="entry name" value="Chloramphenicol acetyltransferase-like domain"/>
    <property type="match status" value="3"/>
</dbReference>
<evidence type="ECO:0000256" key="1">
    <source>
        <dbReference type="ARBA" id="ARBA00001957"/>
    </source>
</evidence>
<dbReference type="InterPro" id="IPR001242">
    <property type="entry name" value="Condensation_dom"/>
</dbReference>
<dbReference type="GO" id="GO:0044550">
    <property type="term" value="P:secondary metabolite biosynthetic process"/>
    <property type="evidence" value="ECO:0007669"/>
    <property type="project" value="TreeGrafter"/>
</dbReference>
<evidence type="ECO:0000256" key="3">
    <source>
        <dbReference type="ARBA" id="ARBA00022553"/>
    </source>
</evidence>
<dbReference type="SMART" id="SM00823">
    <property type="entry name" value="PKS_PP"/>
    <property type="match status" value="1"/>
</dbReference>
<comment type="cofactor">
    <cofactor evidence="1">
        <name>pantetheine 4'-phosphate</name>
        <dbReference type="ChEBI" id="CHEBI:47942"/>
    </cofactor>
</comment>
<dbReference type="InterPro" id="IPR044894">
    <property type="entry name" value="TubC_N_sf"/>
</dbReference>
<proteinExistence type="predicted"/>
<dbReference type="Gene3D" id="1.10.1200.10">
    <property type="entry name" value="ACP-like"/>
    <property type="match status" value="1"/>
</dbReference>
<dbReference type="InterPro" id="IPR020806">
    <property type="entry name" value="PKS_PP-bd"/>
</dbReference>
<keyword evidence="2" id="KW-0596">Phosphopantetheine</keyword>
<dbReference type="SUPFAM" id="SSF52777">
    <property type="entry name" value="CoA-dependent acyltransferases"/>
    <property type="match status" value="6"/>
</dbReference>
<sequence>MNNMILLLKQLERQGVKLALNDKGQLISQSSKEAVTPAIGATIKAHKDELVRCLAARAAFEAPILAQREAEGARQGPLSSSQSGLWFIEQYEEASHLYNMPVYFRVKGELDTAALEFAFDHLFARHPSMRTRFIKDEAGRGAQEILPHVPFKLQIEDVSAEPIAEREAYVARRVREEIGRPFSLTQGDLSRVHLIRLGSREHVLLITQHHIISDGWSVKNMFADLKRAFLAHQNRELLQVSELPLTYIDYARWFNSDRFLDYHAEFKPFWVDRLGGSPEVHGLPLDKPRPAHQDSGGELVFSTIDNTLWESFKRLCQRHSTSNFIGLHALFALLMVRQSGEKEVVIGTPLAYRERHEIESLVGFFVNTLVLRTQLSGKPSFVDYLQQCREEDLAAFDHQLYRFEALAEAIGADRTTAINPIFQIMLVYQAKVDFNDLIPGCQLVEETSPVLPAKTDISVKVTELMDSVRVDWLFATALFERETIQALADRLLHLMRAVVAAPETDIWQLPLEAGTDQAALAAALADLPPDYHNRDTLLCHIERRAGKCPDALAVSDGAQSLTYGELEVRANRLAHWLLAKGVTPGAAIGIQARRDVAFVIALLACWKAGAAYVPLDPAYPAERLAHILGDASISLVLGGVPDPRLGEALAGTIAEYHDLHQLALDKMPTSTPALPRDAAMLAQIIYTSGSTGLPKGVMVEQGSLVNLMADHGERIALGKGGAMFNCMSLSFDAGNMTSLLPLYCGAALHFGEPGEGVIGAAIACAASHMILPTALLANLLPAADLGSLKAIGFGGEACPSSLVERWGERVALFNMYGPTECTVTALCARLTPGAPITIGRPVNNLKALILDEGGNLCPVGVPGELCLSGLGLARGYLNLPERTQEAFIELALADRTHRLYRTGDRALMRRDGNIQYLGRIDEQIKLRGYRIEPGEIETQIAALEPAIRQIKVVVQEGRLLAYASLQAGATEPDGEALLQRAGECLPEYMVPVRLCWLTEMPLTPNGKLDLRRLPAIDWQESKSEPQSELEQTVLAIWQGVLKQSLGVEDDFFRLGGDSILSIQLTTRLRDAGLHCSVKDVFEAKTVRRLCRQLGQQQAVSHQTEQGNLVGDFPLHPIQHWFFEQGFAKPGHWNQGVILRLPAGIDDDTLAGWLTTLRQHHDALRLAVTPTGQRYLAELALPPLPTLDAGTLGGAELQARLTELQGELDPASGHTLAWARLRNLSLAGDRGGDRETVEGLFLAFHHLVIDAVSWRILAEDLARVSRGEPLSAKGSSYRQWGEGLAAYAKREEDQLGFWLAQGEGSLGHLLEAARAVDGRAAASLLQLSQETTARLIDTANQAYFTRVPDLLLAALTRTLSEQGYGSRHCVMLEGHGREAIDAELDVSRTLGWFTSTYPLALADAGVWDALVCATKEQLRAVPDKGVGFNALRLHHPRGSELPQALVVFNYLGVSHQGEAAQPWQPLPMAPGAPTSPDNLPRELVSLHGGVFDGRLTLRQVGALNQQGSDALMARLADNLTALVEHCCNLKAPRHTPSDFPGIALSQSSLDRVLSGREVETLLPMTSLQQSMFHHRALLPRDHAYHLQTEIDYQQPLDLAVYRQAWQGQIARWPALRSELVLADGVALQRILKCAELPFHYEDLSEVENAEARVQAYREQDLARPIPLKQAPLLRLACFKLAPDHHKVIFSAHHSVLDGWSGPVLLGSLHRGYQALMNGLLPQREPDTAWLEFGRHIASQARSAEAYWQGRGELLAKPNDLACLFGVTLDAGSSGRHTQQRPAVCATALPTEVATLLAHRARDLGVTSGLLAQYTWHRLLARRSGDAVTLVGNVTPGRDYPIEGITASVGLYINSLPLALEWRTEVTLAEHIAQLQTDLMALNEHGTQSLAALTKGRSRLFQSLFVFENYPMPAVPATPEPHQLVPQFGTVVEKVELPLSLVVSSRGETLQLRLEFDGEQIPEAQAEEVLADWRAELGWLAQADLNQPAKPAAAASSPAMAQGAATRAESDLAQPPAEARALVALWERQCGVPGIWQQTLMDLGIDSVQQLALLAALNEALAQDRVPLTLQTLKAHPSPSRLYRHWLVRQEEAVS</sequence>
<dbReference type="GO" id="GO:0005737">
    <property type="term" value="C:cytoplasm"/>
    <property type="evidence" value="ECO:0007669"/>
    <property type="project" value="TreeGrafter"/>
</dbReference>
<dbReference type="InterPro" id="IPR042099">
    <property type="entry name" value="ANL_N_sf"/>
</dbReference>
<dbReference type="SUPFAM" id="SSF47336">
    <property type="entry name" value="ACP-like"/>
    <property type="match status" value="1"/>
</dbReference>
<gene>
    <name evidence="5" type="ORF">G113_17911</name>
</gene>
<dbReference type="PROSITE" id="PS50075">
    <property type="entry name" value="CARRIER"/>
    <property type="match status" value="1"/>
</dbReference>
<dbReference type="OrthoDB" id="9757559at2"/>
<dbReference type="InterPro" id="IPR023213">
    <property type="entry name" value="CAT-like_dom_sf"/>
</dbReference>
<dbReference type="SUPFAM" id="SSF56801">
    <property type="entry name" value="Acetyl-CoA synthetase-like"/>
    <property type="match status" value="1"/>
</dbReference>
<dbReference type="GO" id="GO:0043041">
    <property type="term" value="P:amino acid activation for nonribosomal peptide biosynthetic process"/>
    <property type="evidence" value="ECO:0007669"/>
    <property type="project" value="TreeGrafter"/>
</dbReference>
<keyword evidence="6" id="KW-1185">Reference proteome</keyword>
<dbReference type="GO" id="GO:0003824">
    <property type="term" value="F:catalytic activity"/>
    <property type="evidence" value="ECO:0007669"/>
    <property type="project" value="InterPro"/>
</dbReference>
<feature type="domain" description="Carrier" evidence="4">
    <location>
        <begin position="1024"/>
        <end position="1097"/>
    </location>
</feature>
<dbReference type="InterPro" id="IPR010071">
    <property type="entry name" value="AA_adenyl_dom"/>
</dbReference>
<reference evidence="5 6" key="1">
    <citation type="journal article" date="2013" name="Genome Announc.">
        <title>Draft Genome Sequence of Aeromonas molluscorum Strain 848TT, Isolated from Bivalve Molluscs.</title>
        <authorList>
            <person name="Spataro N."/>
            <person name="Farfan M."/>
            <person name="Albarral V."/>
            <person name="Sanglas A."/>
            <person name="Loren J.G."/>
            <person name="Fuste M.C."/>
            <person name="Bosch E."/>
        </authorList>
    </citation>
    <scope>NUCLEOTIDE SEQUENCE [LARGE SCALE GENOMIC DNA]</scope>
    <source>
        <strain evidence="5 6">848</strain>
    </source>
</reference>
<dbReference type="Pfam" id="PF00668">
    <property type="entry name" value="Condensation"/>
    <property type="match status" value="3"/>
</dbReference>
<evidence type="ECO:0000313" key="6">
    <source>
        <dbReference type="Proteomes" id="UP000013526"/>
    </source>
</evidence>
<dbReference type="PROSITE" id="PS00455">
    <property type="entry name" value="AMP_BINDING"/>
    <property type="match status" value="1"/>
</dbReference>
<dbReference type="PATRIC" id="fig|1268236.3.peg.3486"/>
<dbReference type="Gene3D" id="3.40.50.12780">
    <property type="entry name" value="N-terminal domain of ligase-like"/>
    <property type="match status" value="1"/>
</dbReference>
<dbReference type="InterPro" id="IPR006162">
    <property type="entry name" value="Ppantetheine_attach_site"/>
</dbReference>